<protein>
    <submittedName>
        <fullName evidence="1">Uncharacterized protein</fullName>
    </submittedName>
</protein>
<reference evidence="1 2" key="1">
    <citation type="submission" date="2015-01" db="EMBL/GenBank/DDBJ databases">
        <title>Evolution of Trichinella species and genotypes.</title>
        <authorList>
            <person name="Korhonen P.K."/>
            <person name="Edoardo P."/>
            <person name="Giuseppe L.R."/>
            <person name="Gasser R.B."/>
        </authorList>
    </citation>
    <scope>NUCLEOTIDE SEQUENCE [LARGE SCALE GENOMIC DNA]</scope>
    <source>
        <strain evidence="1">ISS13</strain>
    </source>
</reference>
<sequence length="36" mass="4174">MAFYKCLSEKDKGMAIKHSVYLIVKIANRRFLKSSP</sequence>
<dbReference type="Proteomes" id="UP000054632">
    <property type="component" value="Unassembled WGS sequence"/>
</dbReference>
<evidence type="ECO:0000313" key="1">
    <source>
        <dbReference type="EMBL" id="KRY64000.1"/>
    </source>
</evidence>
<accession>A0A0V1DR10</accession>
<name>A0A0V1DR10_TRIPS</name>
<dbReference type="AlphaFoldDB" id="A0A0V1DR10"/>
<comment type="caution">
    <text evidence="1">The sequence shown here is derived from an EMBL/GenBank/DDBJ whole genome shotgun (WGS) entry which is preliminary data.</text>
</comment>
<dbReference type="EMBL" id="JYDR01000720">
    <property type="protein sequence ID" value="KRY64000.1"/>
    <property type="molecule type" value="Genomic_DNA"/>
</dbReference>
<proteinExistence type="predicted"/>
<evidence type="ECO:0000313" key="2">
    <source>
        <dbReference type="Proteomes" id="UP000054632"/>
    </source>
</evidence>
<gene>
    <name evidence="1" type="ORF">T4A_12412</name>
</gene>
<organism evidence="1 2">
    <name type="scientific">Trichinella pseudospiralis</name>
    <name type="common">Parasitic roundworm</name>
    <dbReference type="NCBI Taxonomy" id="6337"/>
    <lineage>
        <taxon>Eukaryota</taxon>
        <taxon>Metazoa</taxon>
        <taxon>Ecdysozoa</taxon>
        <taxon>Nematoda</taxon>
        <taxon>Enoplea</taxon>
        <taxon>Dorylaimia</taxon>
        <taxon>Trichinellida</taxon>
        <taxon>Trichinellidae</taxon>
        <taxon>Trichinella</taxon>
    </lineage>
</organism>